<feature type="domain" description="DUF305" evidence="2">
    <location>
        <begin position="51"/>
        <end position="191"/>
    </location>
</feature>
<accession>A0ABN2S388</accession>
<dbReference type="PANTHER" id="PTHR36933">
    <property type="entry name" value="SLL0788 PROTEIN"/>
    <property type="match status" value="1"/>
</dbReference>
<name>A0ABN2S388_9MICO</name>
<proteinExistence type="predicted"/>
<reference evidence="3 4" key="1">
    <citation type="journal article" date="2019" name="Int. J. Syst. Evol. Microbiol.">
        <title>The Global Catalogue of Microorganisms (GCM) 10K type strain sequencing project: providing services to taxonomists for standard genome sequencing and annotation.</title>
        <authorList>
            <consortium name="The Broad Institute Genomics Platform"/>
            <consortium name="The Broad Institute Genome Sequencing Center for Infectious Disease"/>
            <person name="Wu L."/>
            <person name="Ma J."/>
        </authorList>
    </citation>
    <scope>NUCLEOTIDE SEQUENCE [LARGE SCALE GENOMIC DNA]</scope>
    <source>
        <strain evidence="3 4">JCM 14902</strain>
    </source>
</reference>
<evidence type="ECO:0000313" key="3">
    <source>
        <dbReference type="EMBL" id="GAA1979587.1"/>
    </source>
</evidence>
<protein>
    <submittedName>
        <fullName evidence="3">DUF305 domain-containing protein</fullName>
    </submittedName>
</protein>
<dbReference type="RefSeq" id="WP_344059338.1">
    <property type="nucleotide sequence ID" value="NZ_BAAAOH010000001.1"/>
</dbReference>
<evidence type="ECO:0000259" key="2">
    <source>
        <dbReference type="Pfam" id="PF03713"/>
    </source>
</evidence>
<evidence type="ECO:0000313" key="4">
    <source>
        <dbReference type="Proteomes" id="UP001500326"/>
    </source>
</evidence>
<keyword evidence="1" id="KW-0732">Signal</keyword>
<gene>
    <name evidence="3" type="ORF">GCM10009777_11230</name>
</gene>
<dbReference type="PANTHER" id="PTHR36933:SF1">
    <property type="entry name" value="SLL0788 PROTEIN"/>
    <property type="match status" value="1"/>
</dbReference>
<dbReference type="InterPro" id="IPR005183">
    <property type="entry name" value="DUF305_CopM-like"/>
</dbReference>
<dbReference type="Proteomes" id="UP001500326">
    <property type="component" value="Unassembled WGS sequence"/>
</dbReference>
<dbReference type="InterPro" id="IPR012347">
    <property type="entry name" value="Ferritin-like"/>
</dbReference>
<keyword evidence="4" id="KW-1185">Reference proteome</keyword>
<evidence type="ECO:0000256" key="1">
    <source>
        <dbReference type="SAM" id="SignalP"/>
    </source>
</evidence>
<sequence>MKIRAAAIAAITLTALIALAGCANATSNGGMDGDMSGMGASAPAADVNQTDIQFTMMMIPHHEQAIEMSDVILAKDDIDEQVTALAEQIKAAQGPEIEQMESWLDDWGTGMGDMGGMGDGMMSDTDMQALADATGDEASRLFLEQMIEHHQGAIDMAQNEVDNGQNADVIALAQNIITSQTAEIATMEEILATL</sequence>
<dbReference type="Gene3D" id="1.20.1260.10">
    <property type="match status" value="1"/>
</dbReference>
<dbReference type="Pfam" id="PF03713">
    <property type="entry name" value="DUF305"/>
    <property type="match status" value="1"/>
</dbReference>
<feature type="chain" id="PRO_5045037817" evidence="1">
    <location>
        <begin position="21"/>
        <end position="194"/>
    </location>
</feature>
<organism evidence="3 4">
    <name type="scientific">Microbacterium pumilum</name>
    <dbReference type="NCBI Taxonomy" id="344165"/>
    <lineage>
        <taxon>Bacteria</taxon>
        <taxon>Bacillati</taxon>
        <taxon>Actinomycetota</taxon>
        <taxon>Actinomycetes</taxon>
        <taxon>Micrococcales</taxon>
        <taxon>Microbacteriaceae</taxon>
        <taxon>Microbacterium</taxon>
    </lineage>
</organism>
<dbReference type="EMBL" id="BAAAOH010000001">
    <property type="protein sequence ID" value="GAA1979587.1"/>
    <property type="molecule type" value="Genomic_DNA"/>
</dbReference>
<dbReference type="PROSITE" id="PS51257">
    <property type="entry name" value="PROKAR_LIPOPROTEIN"/>
    <property type="match status" value="1"/>
</dbReference>
<feature type="signal peptide" evidence="1">
    <location>
        <begin position="1"/>
        <end position="20"/>
    </location>
</feature>
<comment type="caution">
    <text evidence="3">The sequence shown here is derived from an EMBL/GenBank/DDBJ whole genome shotgun (WGS) entry which is preliminary data.</text>
</comment>